<comment type="caution">
    <text evidence="1">The sequence shown here is derived from an EMBL/GenBank/DDBJ whole genome shotgun (WGS) entry which is preliminary data.</text>
</comment>
<organism evidence="1 2">
    <name type="scientific">Kangsaoukella pontilimi</name>
    <dbReference type="NCBI Taxonomy" id="2691042"/>
    <lineage>
        <taxon>Bacteria</taxon>
        <taxon>Pseudomonadati</taxon>
        <taxon>Pseudomonadota</taxon>
        <taxon>Alphaproteobacteria</taxon>
        <taxon>Rhodobacterales</taxon>
        <taxon>Paracoccaceae</taxon>
        <taxon>Kangsaoukella</taxon>
    </lineage>
</organism>
<keyword evidence="2" id="KW-1185">Reference proteome</keyword>
<dbReference type="InterPro" id="IPR053714">
    <property type="entry name" value="Iso_Racemase_Enz_sf"/>
</dbReference>
<dbReference type="EMBL" id="WUPT01000004">
    <property type="protein sequence ID" value="MXQ09690.1"/>
    <property type="molecule type" value="Genomic_DNA"/>
</dbReference>
<evidence type="ECO:0000313" key="2">
    <source>
        <dbReference type="Proteomes" id="UP000480350"/>
    </source>
</evidence>
<dbReference type="RefSeq" id="WP_160765616.1">
    <property type="nucleotide sequence ID" value="NZ_WUPT01000004.1"/>
</dbReference>
<protein>
    <submittedName>
        <fullName evidence="1">Asp/Glu racemase</fullName>
    </submittedName>
</protein>
<sequence>MTTVPYDIEPDTRPAIGLIVLQADETIEDEMRALLPSDIRLLVSRVPSGLSVTPETLSEMAGHLTAAATLFPRGMRFDAFGYACTSGAAEIGRERVAELIRQGACAKRVTDPVTALIAACRDMGVKRIGLVSPYVAEVSDRLIGVLAGEGIEVTARVTFDEAEEARVARISADSVRQAARQVMSQASPEAVFLSCTNLRTATILDDLTAELGCPVMSSNSVLAGHLSAICRPPR</sequence>
<dbReference type="Proteomes" id="UP000480350">
    <property type="component" value="Unassembled WGS sequence"/>
</dbReference>
<gene>
    <name evidence="1" type="ORF">GQ651_17735</name>
</gene>
<accession>A0A7C9IQU1</accession>
<dbReference type="Gene3D" id="3.40.50.12500">
    <property type="match status" value="1"/>
</dbReference>
<name>A0A7C9IQU1_9RHOB</name>
<reference evidence="1 2" key="2">
    <citation type="submission" date="2020-03" db="EMBL/GenBank/DDBJ databases">
        <title>Kangsaoukella pontilimi gen. nov., sp. nov., a new member of the family Rhodobacteraceae isolated from a tidal mudflat.</title>
        <authorList>
            <person name="Kim I.S."/>
        </authorList>
    </citation>
    <scope>NUCLEOTIDE SEQUENCE [LARGE SCALE GENOMIC DNA]</scope>
    <source>
        <strain evidence="1 2">GH1-50</strain>
    </source>
</reference>
<proteinExistence type="predicted"/>
<dbReference type="PANTHER" id="PTHR40267">
    <property type="entry name" value="BLR3294 PROTEIN"/>
    <property type="match status" value="1"/>
</dbReference>
<dbReference type="Pfam" id="PF17645">
    <property type="entry name" value="Amdase"/>
    <property type="match status" value="1"/>
</dbReference>
<reference evidence="1 2" key="1">
    <citation type="submission" date="2019-12" db="EMBL/GenBank/DDBJ databases">
        <authorList>
            <person name="Lee S.D."/>
        </authorList>
    </citation>
    <scope>NUCLEOTIDE SEQUENCE [LARGE SCALE GENOMIC DNA]</scope>
    <source>
        <strain evidence="1 2">GH1-50</strain>
    </source>
</reference>
<dbReference type="InterPro" id="IPR026286">
    <property type="entry name" value="MaiA/AMDase"/>
</dbReference>
<evidence type="ECO:0000313" key="1">
    <source>
        <dbReference type="EMBL" id="MXQ09690.1"/>
    </source>
</evidence>
<dbReference type="PANTHER" id="PTHR40267:SF1">
    <property type="entry name" value="BLR3294 PROTEIN"/>
    <property type="match status" value="1"/>
</dbReference>
<dbReference type="PIRSF" id="PIRSF015736">
    <property type="entry name" value="MI"/>
    <property type="match status" value="1"/>
</dbReference>
<dbReference type="AlphaFoldDB" id="A0A7C9IQU1"/>